<dbReference type="GO" id="GO:0006995">
    <property type="term" value="P:cellular response to nitrogen starvation"/>
    <property type="evidence" value="ECO:0007669"/>
    <property type="project" value="TreeGrafter"/>
</dbReference>
<gene>
    <name evidence="10" type="ORF">MSPICULIGERA_LOCUS17919</name>
</gene>
<dbReference type="GO" id="GO:0000407">
    <property type="term" value="C:phagophore assembly site"/>
    <property type="evidence" value="ECO:0007669"/>
    <property type="project" value="UniProtKB-SubCell"/>
</dbReference>
<feature type="domain" description="Ubiquitin-like modifier-activating enzyme Atg7 N-terminal" evidence="9">
    <location>
        <begin position="35"/>
        <end position="217"/>
    </location>
</feature>
<evidence type="ECO:0000256" key="6">
    <source>
        <dbReference type="PIRSR" id="PIRSR606285-1"/>
    </source>
</evidence>
<keyword evidence="4 7" id="KW-0653">Protein transport</keyword>
<comment type="subcellular location">
    <subcellularLocation>
        <location evidence="7">Cytoplasm</location>
    </subcellularLocation>
    <subcellularLocation>
        <location evidence="7">Preautophagosomal structure</location>
    </subcellularLocation>
</comment>
<dbReference type="Gene3D" id="3.40.50.720">
    <property type="entry name" value="NAD(P)-binding Rossmann-like Domain"/>
    <property type="match status" value="1"/>
</dbReference>
<dbReference type="GO" id="GO:0000045">
    <property type="term" value="P:autophagosome assembly"/>
    <property type="evidence" value="ECO:0007669"/>
    <property type="project" value="TreeGrafter"/>
</dbReference>
<evidence type="ECO:0000259" key="9">
    <source>
        <dbReference type="Pfam" id="PF16420"/>
    </source>
</evidence>
<dbReference type="NCBIfam" id="TIGR01381">
    <property type="entry name" value="E1_like_apg7"/>
    <property type="match status" value="1"/>
</dbReference>
<dbReference type="GO" id="GO:0000422">
    <property type="term" value="P:autophagy of mitochondrion"/>
    <property type="evidence" value="ECO:0007669"/>
    <property type="project" value="TreeGrafter"/>
</dbReference>
<evidence type="ECO:0000256" key="5">
    <source>
        <dbReference type="ARBA" id="ARBA00023006"/>
    </source>
</evidence>
<name>A0AA36D273_9BILA</name>
<evidence type="ECO:0000259" key="8">
    <source>
        <dbReference type="Pfam" id="PF00899"/>
    </source>
</evidence>
<dbReference type="Proteomes" id="UP001177023">
    <property type="component" value="Unassembled WGS sequence"/>
</dbReference>
<comment type="subunit">
    <text evidence="7">Homodimer.</text>
</comment>
<dbReference type="InterPro" id="IPR042523">
    <property type="entry name" value="Atg7_N_2"/>
</dbReference>
<dbReference type="InterPro" id="IPR006285">
    <property type="entry name" value="Atg7"/>
</dbReference>
<dbReference type="GO" id="GO:0015031">
    <property type="term" value="P:protein transport"/>
    <property type="evidence" value="ECO:0007669"/>
    <property type="project" value="UniProtKB-UniRule"/>
</dbReference>
<feature type="active site" description="Glycyl thioester intermediate" evidence="6">
    <location>
        <position position="444"/>
    </location>
</feature>
<sequence length="579" mass="63886">MSVSFVPLTTVIDTAFWDLVNKGKLNHWKLDEAPIFQVVSDGTWLEEPALLNTFVLTVHADLKKFVYSYWNCIPAVGYPENVMFKAAPKEVEPQLNERLVRYYQEAGQLPIFVYCNDSCVTLAEWKNAGFPTAALVVADPSTEPMVPGWTVRNALAAFSMTTLNWEEYNVISLRAGLPSLYYSVSGATPGLSAPPKGFGWERSSNGKLEPTRVEMKSQFDPISLMEQSVDLNLSLIKWRLVPELRLERFKALRVLIFGAGTLGCNLARSLLGWGVRHFTLVDNSNVSYSNPVRQSLSEFEDARLGRPKAECAAEALRRILPTVFVEPVQMTVPMPGHTVSKNGEAELEETVRKLDELIQKHDVVYLALDSREARWLPTVAFSVALGFDTYVIIRHGIGQYQPDQSISPTSVRDIVPYPKLACYFCSDVTAPGNSTTDRTLDQQCTVARAGLSMIASGLAVELLSSVLQHETPLEAPAFMGDGPSDEAGGLLGCAPHQIRGFIHRFQQMTPCVRRFDRCIACGFAVCDAFVSDGWRLVRDAMNSPATLEKISGLDQLQASVEEVDIDFASDDGSSVISGV</sequence>
<dbReference type="GO" id="GO:0034727">
    <property type="term" value="P:piecemeal microautophagy of the nucleus"/>
    <property type="evidence" value="ECO:0007669"/>
    <property type="project" value="TreeGrafter"/>
</dbReference>
<protein>
    <recommendedName>
        <fullName evidence="2 7">Ubiquitin-like modifier-activating enzyme ATG7</fullName>
    </recommendedName>
    <alternativeName>
        <fullName evidence="7">Autophagy-related protein 7</fullName>
    </alternativeName>
</protein>
<comment type="caution">
    <text evidence="10">The sequence shown here is derived from an EMBL/GenBank/DDBJ whole genome shotgun (WGS) entry which is preliminary data.</text>
</comment>
<accession>A0AA36D273</accession>
<organism evidence="10 11">
    <name type="scientific">Mesorhabditis spiculigera</name>
    <dbReference type="NCBI Taxonomy" id="96644"/>
    <lineage>
        <taxon>Eukaryota</taxon>
        <taxon>Metazoa</taxon>
        <taxon>Ecdysozoa</taxon>
        <taxon>Nematoda</taxon>
        <taxon>Chromadorea</taxon>
        <taxon>Rhabditida</taxon>
        <taxon>Rhabditina</taxon>
        <taxon>Rhabditomorpha</taxon>
        <taxon>Rhabditoidea</taxon>
        <taxon>Rhabditidae</taxon>
        <taxon>Mesorhabditinae</taxon>
        <taxon>Mesorhabditis</taxon>
    </lineage>
</organism>
<evidence type="ECO:0000256" key="7">
    <source>
        <dbReference type="RuleBase" id="RU366022"/>
    </source>
</evidence>
<dbReference type="Gene3D" id="3.40.140.70">
    <property type="entry name" value="Ubiquitin-like modifier-activating enzyme ATG7 N-terminal domain"/>
    <property type="match status" value="1"/>
</dbReference>
<dbReference type="PANTHER" id="PTHR10953:SF3">
    <property type="entry name" value="UBIQUITIN-LIKE MODIFIER-ACTIVATING ENZYME ATG7"/>
    <property type="match status" value="1"/>
</dbReference>
<keyword evidence="5 7" id="KW-0072">Autophagy</keyword>
<keyword evidence="7" id="KW-0963">Cytoplasm</keyword>
<evidence type="ECO:0000313" key="10">
    <source>
        <dbReference type="EMBL" id="CAJ0579712.1"/>
    </source>
</evidence>
<dbReference type="GO" id="GO:0019779">
    <property type="term" value="F:Atg8 activating enzyme activity"/>
    <property type="evidence" value="ECO:0007669"/>
    <property type="project" value="TreeGrafter"/>
</dbReference>
<dbReference type="InterPro" id="IPR042522">
    <property type="entry name" value="Atg7_N_1"/>
</dbReference>
<comment type="similarity">
    <text evidence="1 7">Belongs to the ATG7 family.</text>
</comment>
<keyword evidence="11" id="KW-1185">Reference proteome</keyword>
<dbReference type="PANTHER" id="PTHR10953">
    <property type="entry name" value="UBIQUITIN-ACTIVATING ENZYME E1"/>
    <property type="match status" value="1"/>
</dbReference>
<reference evidence="10" key="1">
    <citation type="submission" date="2023-06" db="EMBL/GenBank/DDBJ databases">
        <authorList>
            <person name="Delattre M."/>
        </authorList>
    </citation>
    <scope>NUCLEOTIDE SEQUENCE</scope>
    <source>
        <strain evidence="10">AF72</strain>
    </source>
</reference>
<comment type="function">
    <text evidence="7">E1-like activating enzyme involved in the 2 ubiquitin-like systems required for autophagy.</text>
</comment>
<dbReference type="AlphaFoldDB" id="A0AA36D273"/>
<evidence type="ECO:0000256" key="4">
    <source>
        <dbReference type="ARBA" id="ARBA00022927"/>
    </source>
</evidence>
<dbReference type="InterPro" id="IPR045886">
    <property type="entry name" value="ThiF/MoeB/HesA"/>
</dbReference>
<feature type="domain" description="THIF-type NAD/FAD binding fold" evidence="8">
    <location>
        <begin position="236"/>
        <end position="472"/>
    </location>
</feature>
<dbReference type="InterPro" id="IPR032197">
    <property type="entry name" value="Atg7_N"/>
</dbReference>
<dbReference type="EMBL" id="CATQJA010002657">
    <property type="protein sequence ID" value="CAJ0579712.1"/>
    <property type="molecule type" value="Genomic_DNA"/>
</dbReference>
<proteinExistence type="inferred from homology"/>
<keyword evidence="3 7" id="KW-0813">Transport</keyword>
<feature type="non-terminal residue" evidence="10">
    <location>
        <position position="1"/>
    </location>
</feature>
<evidence type="ECO:0000256" key="2">
    <source>
        <dbReference type="ARBA" id="ARBA00017647"/>
    </source>
</evidence>
<dbReference type="GO" id="GO:0032446">
    <property type="term" value="P:protein modification by small protein conjugation"/>
    <property type="evidence" value="ECO:0007669"/>
    <property type="project" value="TreeGrafter"/>
</dbReference>
<dbReference type="SUPFAM" id="SSF69572">
    <property type="entry name" value="Activating enzymes of the ubiquitin-like proteins"/>
    <property type="match status" value="1"/>
</dbReference>
<evidence type="ECO:0000256" key="3">
    <source>
        <dbReference type="ARBA" id="ARBA00022448"/>
    </source>
</evidence>
<keyword evidence="7" id="KW-0833">Ubl conjugation pathway</keyword>
<dbReference type="Pfam" id="PF00899">
    <property type="entry name" value="ThiF"/>
    <property type="match status" value="1"/>
</dbReference>
<evidence type="ECO:0000256" key="1">
    <source>
        <dbReference type="ARBA" id="ARBA00010931"/>
    </source>
</evidence>
<dbReference type="Gene3D" id="3.40.140.100">
    <property type="entry name" value="Ubiquitin-like modifier-activating enzyme ATG7 C-terminal domain"/>
    <property type="match status" value="1"/>
</dbReference>
<dbReference type="GO" id="GO:0019778">
    <property type="term" value="F:Atg12 activating enzyme activity"/>
    <property type="evidence" value="ECO:0007669"/>
    <property type="project" value="TreeGrafter"/>
</dbReference>
<dbReference type="InterPro" id="IPR035985">
    <property type="entry name" value="Ubiquitin-activating_enz"/>
</dbReference>
<evidence type="ECO:0000313" key="11">
    <source>
        <dbReference type="Proteomes" id="UP001177023"/>
    </source>
</evidence>
<dbReference type="InterPro" id="IPR000594">
    <property type="entry name" value="ThiF_NAD_FAD-bd"/>
</dbReference>
<dbReference type="Pfam" id="PF16420">
    <property type="entry name" value="ATG7_N"/>
    <property type="match status" value="1"/>
</dbReference>